<evidence type="ECO:0000256" key="3">
    <source>
        <dbReference type="ARBA" id="ARBA00022840"/>
    </source>
</evidence>
<evidence type="ECO:0000313" key="12">
    <source>
        <dbReference type="Proteomes" id="UP000467488"/>
    </source>
</evidence>
<gene>
    <name evidence="11" type="primary">norR</name>
    <name evidence="11" type="ORF">EIMP300_31030</name>
</gene>
<keyword evidence="1" id="KW-0597">Phosphoprotein</keyword>
<keyword evidence="6" id="KW-0804">Transcription</keyword>
<dbReference type="PANTHER" id="PTHR32071:SF35">
    <property type="entry name" value="ANAEROBIC NITRIC OXIDE REDUCTASE TRANSCRIPTION REGULATOR NORR"/>
    <property type="match status" value="1"/>
</dbReference>
<keyword evidence="4" id="KW-0805">Transcription regulation</keyword>
<dbReference type="InterPro" id="IPR025943">
    <property type="entry name" value="Sigma_54_int_dom_ATP-bd_2"/>
</dbReference>
<dbReference type="InterPro" id="IPR025662">
    <property type="entry name" value="Sigma_54_int_dom_ATP-bd_1"/>
</dbReference>
<evidence type="ECO:0000256" key="2">
    <source>
        <dbReference type="ARBA" id="ARBA00022741"/>
    </source>
</evidence>
<dbReference type="Pfam" id="PF00158">
    <property type="entry name" value="Sigma54_activat"/>
    <property type="match status" value="1"/>
</dbReference>
<dbReference type="InterPro" id="IPR003593">
    <property type="entry name" value="AAA+_ATPase"/>
</dbReference>
<dbReference type="FunFam" id="1.10.10.60:FF:000188">
    <property type="entry name" value="Anaerobic nitric oxide reductase transcription regulator NorR"/>
    <property type="match status" value="1"/>
</dbReference>
<dbReference type="PROSITE" id="PS50045">
    <property type="entry name" value="SIGMA54_INTERACT_4"/>
    <property type="match status" value="1"/>
</dbReference>
<dbReference type="AlphaFoldDB" id="A0A8S0FMR2"/>
<dbReference type="InterPro" id="IPR027417">
    <property type="entry name" value="P-loop_NTPase"/>
</dbReference>
<dbReference type="CDD" id="cd00009">
    <property type="entry name" value="AAA"/>
    <property type="match status" value="1"/>
</dbReference>
<evidence type="ECO:0000256" key="4">
    <source>
        <dbReference type="ARBA" id="ARBA00023015"/>
    </source>
</evidence>
<evidence type="ECO:0000256" key="7">
    <source>
        <dbReference type="ARBA" id="ARBA00058885"/>
    </source>
</evidence>
<dbReference type="Pfam" id="PF25601">
    <property type="entry name" value="AAA_lid_14"/>
    <property type="match status" value="1"/>
</dbReference>
<protein>
    <recommendedName>
        <fullName evidence="9">Anaerobic nitric oxide reductase transcription regulator NorR</fullName>
    </recommendedName>
</protein>
<evidence type="ECO:0000259" key="10">
    <source>
        <dbReference type="PROSITE" id="PS50045"/>
    </source>
</evidence>
<dbReference type="PANTHER" id="PTHR32071">
    <property type="entry name" value="TRANSCRIPTIONAL REGULATORY PROTEIN"/>
    <property type="match status" value="1"/>
</dbReference>
<dbReference type="InterPro" id="IPR025944">
    <property type="entry name" value="Sigma_54_int_dom_CS"/>
</dbReference>
<evidence type="ECO:0000313" key="11">
    <source>
        <dbReference type="EMBL" id="BBU81703.1"/>
    </source>
</evidence>
<dbReference type="Proteomes" id="UP000467488">
    <property type="component" value="Chromosome"/>
</dbReference>
<sequence>MSFSVDVLANIDWNQTVIRIGQFAIELQRGIGHQDRFQRLITTLRQVLECDASALLRYDSRQFIPLAIDGLAKDVLGRRFALEGHPRLEAIARAGDVVRFPADSELPDPYDGLIPGQESLKVHACVGLPLFAGQNLIGALTLDGMQPDQFDVFSDEELRLIAALAAGALSNALLIEQLESQNMLPGDRNIRADAAPFEAVKQTQMIGLSPGMTQLKKEIEIVAASDLNVLISGETGTGKELVAKAIHEASPRAVNPLVYLNCAALPESVAESELFGHVKGAFTGAISNRSGKFEMADNGTLFLDEIGELSLALQAKLLRVLQYGDIQRVGDDRSLRVDVRVLAATNRDLREEVLAGRFRADLFHRLSVFPLSVPPLRERGDDVILLAGYFCEQCRLRLGLSRVVLSAGARNLLQHYNFPGNVRELEHAIHRAVVLSRATRSGDEVILEAQHFAFPEVTLPPPEAAAVPVVKQNLREATEAFQRETIRQALAQNHHNWAACARMLETDVANLHRLAKRLGLCEGLNNPGLIEILQVNCAGEFAVFIHYRCGGDFSFHQDFFGVDGTALRLQRGAVDRHRFIDWRGECAAANQPAT</sequence>
<dbReference type="PROSITE" id="PS00688">
    <property type="entry name" value="SIGMA54_INTERACT_3"/>
    <property type="match status" value="1"/>
</dbReference>
<dbReference type="InterPro" id="IPR009057">
    <property type="entry name" value="Homeodomain-like_sf"/>
</dbReference>
<dbReference type="NCBIfam" id="NF003451">
    <property type="entry name" value="PRK05022.1"/>
    <property type="match status" value="1"/>
</dbReference>
<evidence type="ECO:0000256" key="6">
    <source>
        <dbReference type="ARBA" id="ARBA00023163"/>
    </source>
</evidence>
<keyword evidence="3" id="KW-0067">ATP-binding</keyword>
<dbReference type="PROSITE" id="PS00675">
    <property type="entry name" value="SIGMA54_INTERACT_1"/>
    <property type="match status" value="1"/>
</dbReference>
<dbReference type="InterPro" id="IPR029016">
    <property type="entry name" value="GAF-like_dom_sf"/>
</dbReference>
<evidence type="ECO:0000256" key="8">
    <source>
        <dbReference type="ARBA" id="ARBA00060551"/>
    </source>
</evidence>
<evidence type="ECO:0000256" key="5">
    <source>
        <dbReference type="ARBA" id="ARBA00023125"/>
    </source>
</evidence>
<dbReference type="Gene3D" id="1.10.10.60">
    <property type="entry name" value="Homeodomain-like"/>
    <property type="match status" value="1"/>
</dbReference>
<dbReference type="GO" id="GO:0045893">
    <property type="term" value="P:positive regulation of DNA-templated transcription"/>
    <property type="evidence" value="ECO:0007669"/>
    <property type="project" value="UniProtKB-ARBA"/>
</dbReference>
<comment type="function">
    <text evidence="7">Required for the expression of anaerobic nitric oxide (NO) reductase, acts as a transcriptional activator for at least the norVW operon. Activation also requires sigma-54. Not required for induction of the aerobic NO-detoxifying enzyme NO dioxygenase. Binds to the promoter region of norVW, to a consensus target sequence, GT-(N7)-AC, which is highly conserved among proteobacteria.</text>
</comment>
<keyword evidence="2" id="KW-0547">Nucleotide-binding</keyword>
<dbReference type="Pfam" id="PF01590">
    <property type="entry name" value="GAF"/>
    <property type="match status" value="1"/>
</dbReference>
<dbReference type="SUPFAM" id="SSF46689">
    <property type="entry name" value="Homeodomain-like"/>
    <property type="match status" value="1"/>
</dbReference>
<evidence type="ECO:0000256" key="9">
    <source>
        <dbReference type="ARBA" id="ARBA00072398"/>
    </source>
</evidence>
<reference evidence="11 12" key="1">
    <citation type="submission" date="2020-01" db="EMBL/GenBank/DDBJ databases">
        <title>Dynamics of blaIMP-6 dissemination in carbapenem resistant Enterobacteriacea isolated from regional surveillance in Osaka, Japan.</title>
        <authorList>
            <person name="Abe R."/>
            <person name="Akeda Y."/>
            <person name="Sugawara Y."/>
            <person name="Yamamoto N."/>
            <person name="Tomono K."/>
            <person name="Takeuchi D."/>
            <person name="Kawahara R."/>
            <person name="Hamada S."/>
        </authorList>
    </citation>
    <scope>NUCLEOTIDE SEQUENCE [LARGE SCALE GENOMIC DNA]</scope>
    <source>
        <strain evidence="11 12">E300</strain>
    </source>
</reference>
<keyword evidence="5" id="KW-0238">DNA-binding</keyword>
<dbReference type="InterPro" id="IPR002078">
    <property type="entry name" value="Sigma_54_int"/>
</dbReference>
<dbReference type="SUPFAM" id="SSF55781">
    <property type="entry name" value="GAF domain-like"/>
    <property type="match status" value="1"/>
</dbReference>
<dbReference type="FunFam" id="3.30.450.40:FF:000021">
    <property type="entry name" value="Anaerobic nitric oxide reductase transcription regulator NorR"/>
    <property type="match status" value="1"/>
</dbReference>
<dbReference type="GO" id="GO:0003677">
    <property type="term" value="F:DNA binding"/>
    <property type="evidence" value="ECO:0007669"/>
    <property type="project" value="UniProtKB-KW"/>
</dbReference>
<accession>A0A8S0FMR2</accession>
<evidence type="ECO:0000256" key="1">
    <source>
        <dbReference type="ARBA" id="ARBA00022553"/>
    </source>
</evidence>
<dbReference type="Gene3D" id="3.30.450.40">
    <property type="match status" value="1"/>
</dbReference>
<dbReference type="PROSITE" id="PS00676">
    <property type="entry name" value="SIGMA54_INTERACT_2"/>
    <property type="match status" value="1"/>
</dbReference>
<feature type="domain" description="Sigma-54 factor interaction" evidence="10">
    <location>
        <begin position="205"/>
        <end position="434"/>
    </location>
</feature>
<dbReference type="FunFam" id="3.40.50.300:FF:000006">
    <property type="entry name" value="DNA-binding transcriptional regulator NtrC"/>
    <property type="match status" value="1"/>
</dbReference>
<comment type="pathway">
    <text evidence="8">Nitrogen metabolism; nitric oxide reduction.</text>
</comment>
<proteinExistence type="predicted"/>
<dbReference type="InterPro" id="IPR058031">
    <property type="entry name" value="AAA_lid_NorR"/>
</dbReference>
<dbReference type="Gene3D" id="1.10.8.60">
    <property type="match status" value="1"/>
</dbReference>
<dbReference type="GO" id="GO:0005524">
    <property type="term" value="F:ATP binding"/>
    <property type="evidence" value="ECO:0007669"/>
    <property type="project" value="UniProtKB-KW"/>
</dbReference>
<dbReference type="Gene3D" id="3.40.50.300">
    <property type="entry name" value="P-loop containing nucleotide triphosphate hydrolases"/>
    <property type="match status" value="1"/>
</dbReference>
<dbReference type="SMART" id="SM00065">
    <property type="entry name" value="GAF"/>
    <property type="match status" value="1"/>
</dbReference>
<dbReference type="EMBL" id="AP022360">
    <property type="protein sequence ID" value="BBU81703.1"/>
    <property type="molecule type" value="Genomic_DNA"/>
</dbReference>
<dbReference type="SMART" id="SM00382">
    <property type="entry name" value="AAA"/>
    <property type="match status" value="1"/>
</dbReference>
<dbReference type="SUPFAM" id="SSF52540">
    <property type="entry name" value="P-loop containing nucleoside triphosphate hydrolases"/>
    <property type="match status" value="1"/>
</dbReference>
<name>A0A8S0FMR2_ECOLX</name>
<dbReference type="InterPro" id="IPR003018">
    <property type="entry name" value="GAF"/>
</dbReference>
<dbReference type="FunFam" id="1.10.8.60:FF:000045">
    <property type="entry name" value="Anaerobic nitric oxide reductase transcription regulator NorR"/>
    <property type="match status" value="1"/>
</dbReference>
<organism evidence="11 12">
    <name type="scientific">Escherichia coli</name>
    <dbReference type="NCBI Taxonomy" id="562"/>
    <lineage>
        <taxon>Bacteria</taxon>
        <taxon>Pseudomonadati</taxon>
        <taxon>Pseudomonadota</taxon>
        <taxon>Gammaproteobacteria</taxon>
        <taxon>Enterobacterales</taxon>
        <taxon>Enterobacteriaceae</taxon>
        <taxon>Escherichia</taxon>
    </lineage>
</organism>